<dbReference type="InterPro" id="IPR002156">
    <property type="entry name" value="RNaseH_domain"/>
</dbReference>
<dbReference type="EMBL" id="CP136894">
    <property type="protein sequence ID" value="WOL08322.1"/>
    <property type="molecule type" value="Genomic_DNA"/>
</dbReference>
<dbReference type="InterPro" id="IPR036397">
    <property type="entry name" value="RNaseH_sf"/>
</dbReference>
<dbReference type="Pfam" id="PF13456">
    <property type="entry name" value="RVT_3"/>
    <property type="match status" value="1"/>
</dbReference>
<dbReference type="AlphaFoldDB" id="A0AAQ3KGN3"/>
<sequence length="101" mass="11792">MEGFDFSYAECPLSAEVKAMGYDLEKIKVAEIKNFTVISDCERAIKLMKGEARCPWYLKEQISDIKKMGEEMMIQGWIHKKREYNISAHERAKLGIKEKKE</sequence>
<accession>A0AAQ3KGN3</accession>
<organism evidence="2 3">
    <name type="scientific">Canna indica</name>
    <name type="common">Indian-shot</name>
    <dbReference type="NCBI Taxonomy" id="4628"/>
    <lineage>
        <taxon>Eukaryota</taxon>
        <taxon>Viridiplantae</taxon>
        <taxon>Streptophyta</taxon>
        <taxon>Embryophyta</taxon>
        <taxon>Tracheophyta</taxon>
        <taxon>Spermatophyta</taxon>
        <taxon>Magnoliopsida</taxon>
        <taxon>Liliopsida</taxon>
        <taxon>Zingiberales</taxon>
        <taxon>Cannaceae</taxon>
        <taxon>Canna</taxon>
    </lineage>
</organism>
<gene>
    <name evidence="2" type="ORF">Cni_G17075</name>
</gene>
<dbReference type="GO" id="GO:0003676">
    <property type="term" value="F:nucleic acid binding"/>
    <property type="evidence" value="ECO:0007669"/>
    <property type="project" value="InterPro"/>
</dbReference>
<protein>
    <recommendedName>
        <fullName evidence="1">RNase H type-1 domain-containing protein</fullName>
    </recommendedName>
</protein>
<name>A0AAQ3KGN3_9LILI</name>
<dbReference type="Gene3D" id="3.30.420.10">
    <property type="entry name" value="Ribonuclease H-like superfamily/Ribonuclease H"/>
    <property type="match status" value="1"/>
</dbReference>
<keyword evidence="3" id="KW-1185">Reference proteome</keyword>
<reference evidence="2 3" key="1">
    <citation type="submission" date="2023-10" db="EMBL/GenBank/DDBJ databases">
        <title>Chromosome-scale genome assembly provides insights into flower coloration mechanisms of Canna indica.</title>
        <authorList>
            <person name="Li C."/>
        </authorList>
    </citation>
    <scope>NUCLEOTIDE SEQUENCE [LARGE SCALE GENOMIC DNA]</scope>
    <source>
        <tissue evidence="2">Flower</tissue>
    </source>
</reference>
<evidence type="ECO:0000313" key="3">
    <source>
        <dbReference type="Proteomes" id="UP001327560"/>
    </source>
</evidence>
<proteinExistence type="predicted"/>
<dbReference type="Proteomes" id="UP001327560">
    <property type="component" value="Chromosome 5"/>
</dbReference>
<feature type="domain" description="RNase H type-1" evidence="1">
    <location>
        <begin position="8"/>
        <end position="93"/>
    </location>
</feature>
<evidence type="ECO:0000259" key="1">
    <source>
        <dbReference type="Pfam" id="PF13456"/>
    </source>
</evidence>
<evidence type="ECO:0000313" key="2">
    <source>
        <dbReference type="EMBL" id="WOL08322.1"/>
    </source>
</evidence>
<dbReference type="GO" id="GO:0004523">
    <property type="term" value="F:RNA-DNA hybrid ribonuclease activity"/>
    <property type="evidence" value="ECO:0007669"/>
    <property type="project" value="InterPro"/>
</dbReference>